<dbReference type="OrthoDB" id="10594801at2759"/>
<comment type="caution">
    <text evidence="1">The sequence shown here is derived from an EMBL/GenBank/DDBJ whole genome shotgun (WGS) entry which is preliminary data.</text>
</comment>
<dbReference type="AlphaFoldDB" id="A0A834IB63"/>
<evidence type="ECO:0000313" key="2">
    <source>
        <dbReference type="Proteomes" id="UP000625711"/>
    </source>
</evidence>
<gene>
    <name evidence="1" type="ORF">GWI33_016409</name>
</gene>
<accession>A0A834IB63</accession>
<name>A0A834IB63_RHYFE</name>
<organism evidence="1 2">
    <name type="scientific">Rhynchophorus ferrugineus</name>
    <name type="common">Red palm weevil</name>
    <name type="synonym">Curculio ferrugineus</name>
    <dbReference type="NCBI Taxonomy" id="354439"/>
    <lineage>
        <taxon>Eukaryota</taxon>
        <taxon>Metazoa</taxon>
        <taxon>Ecdysozoa</taxon>
        <taxon>Arthropoda</taxon>
        <taxon>Hexapoda</taxon>
        <taxon>Insecta</taxon>
        <taxon>Pterygota</taxon>
        <taxon>Neoptera</taxon>
        <taxon>Endopterygota</taxon>
        <taxon>Coleoptera</taxon>
        <taxon>Polyphaga</taxon>
        <taxon>Cucujiformia</taxon>
        <taxon>Curculionidae</taxon>
        <taxon>Dryophthorinae</taxon>
        <taxon>Rhynchophorus</taxon>
    </lineage>
</organism>
<reference evidence="1" key="1">
    <citation type="submission" date="2020-08" db="EMBL/GenBank/DDBJ databases">
        <title>Genome sequencing and assembly of the red palm weevil Rhynchophorus ferrugineus.</title>
        <authorList>
            <person name="Dias G.B."/>
            <person name="Bergman C.M."/>
            <person name="Manee M."/>
        </authorList>
    </citation>
    <scope>NUCLEOTIDE SEQUENCE</scope>
    <source>
        <strain evidence="1">AA-2017</strain>
        <tissue evidence="1">Whole larva</tissue>
    </source>
</reference>
<keyword evidence="2" id="KW-1185">Reference proteome</keyword>
<dbReference type="EMBL" id="JAACXV010014075">
    <property type="protein sequence ID" value="KAF7270612.1"/>
    <property type="molecule type" value="Genomic_DNA"/>
</dbReference>
<proteinExistence type="predicted"/>
<evidence type="ECO:0000313" key="1">
    <source>
        <dbReference type="EMBL" id="KAF7270612.1"/>
    </source>
</evidence>
<protein>
    <submittedName>
        <fullName evidence="1">Uncharacterized protein</fullName>
    </submittedName>
</protein>
<sequence>MYALDFQSVPAVTLETAAHSDMTPGQFNKILRLKRGGSAREAAAVEGCGGDPARERSREKLATRVYYLRDGTRWAAVPPPTARLPPILSLSCDHLCGFIAFLCESWRKPPLPYLEPSKLPAGRLKDGGEGCARLLLGEVVLILTPISKVRIKVRSKS</sequence>
<dbReference type="Proteomes" id="UP000625711">
    <property type="component" value="Unassembled WGS sequence"/>
</dbReference>